<keyword evidence="5" id="KW-0472">Membrane</keyword>
<dbReference type="InterPro" id="IPR008972">
    <property type="entry name" value="Cupredoxin"/>
</dbReference>
<evidence type="ECO:0000313" key="8">
    <source>
        <dbReference type="Proteomes" id="UP001596087"/>
    </source>
</evidence>
<keyword evidence="1" id="KW-0479">Metal-binding</keyword>
<keyword evidence="3" id="KW-0186">Copper</keyword>
<proteinExistence type="predicted"/>
<keyword evidence="2" id="KW-0560">Oxidoreductase</keyword>
<keyword evidence="5" id="KW-1133">Transmembrane helix</keyword>
<dbReference type="EMBL" id="JBHSKD010000009">
    <property type="protein sequence ID" value="MFC5177135.1"/>
    <property type="molecule type" value="Genomic_DNA"/>
</dbReference>
<dbReference type="Gene3D" id="2.60.40.420">
    <property type="entry name" value="Cupredoxins - blue copper proteins"/>
    <property type="match status" value="1"/>
</dbReference>
<evidence type="ECO:0000256" key="1">
    <source>
        <dbReference type="ARBA" id="ARBA00022723"/>
    </source>
</evidence>
<organism evidence="7 8">
    <name type="scientific">Nocardioides taihuensis</name>
    <dbReference type="NCBI Taxonomy" id="1835606"/>
    <lineage>
        <taxon>Bacteria</taxon>
        <taxon>Bacillati</taxon>
        <taxon>Actinomycetota</taxon>
        <taxon>Actinomycetes</taxon>
        <taxon>Propionibacteriales</taxon>
        <taxon>Nocardioidaceae</taxon>
        <taxon>Nocardioides</taxon>
    </lineage>
</organism>
<evidence type="ECO:0000313" key="7">
    <source>
        <dbReference type="EMBL" id="MFC5177135.1"/>
    </source>
</evidence>
<dbReference type="PANTHER" id="PTHR11709">
    <property type="entry name" value="MULTI-COPPER OXIDASE"/>
    <property type="match status" value="1"/>
</dbReference>
<protein>
    <submittedName>
        <fullName evidence="7">Multicopper oxidase domain-containing protein</fullName>
    </submittedName>
</protein>
<dbReference type="Proteomes" id="UP001596087">
    <property type="component" value="Unassembled WGS sequence"/>
</dbReference>
<dbReference type="InterPro" id="IPR011707">
    <property type="entry name" value="Cu-oxidase-like_N"/>
</dbReference>
<dbReference type="RefSeq" id="WP_378589907.1">
    <property type="nucleotide sequence ID" value="NZ_JBHSKD010000009.1"/>
</dbReference>
<keyword evidence="5" id="KW-0812">Transmembrane</keyword>
<name>A0ABW0BJ51_9ACTN</name>
<evidence type="ECO:0000256" key="4">
    <source>
        <dbReference type="SAM" id="MobiDB-lite"/>
    </source>
</evidence>
<evidence type="ECO:0000256" key="3">
    <source>
        <dbReference type="ARBA" id="ARBA00023008"/>
    </source>
</evidence>
<evidence type="ECO:0000256" key="5">
    <source>
        <dbReference type="SAM" id="Phobius"/>
    </source>
</evidence>
<evidence type="ECO:0000256" key="2">
    <source>
        <dbReference type="ARBA" id="ARBA00023002"/>
    </source>
</evidence>
<evidence type="ECO:0000259" key="6">
    <source>
        <dbReference type="Pfam" id="PF07732"/>
    </source>
</evidence>
<feature type="compositionally biased region" description="Polar residues" evidence="4">
    <location>
        <begin position="683"/>
        <end position="696"/>
    </location>
</feature>
<dbReference type="PANTHER" id="PTHR11709:SF394">
    <property type="entry name" value="FI03373P-RELATED"/>
    <property type="match status" value="1"/>
</dbReference>
<feature type="domain" description="Plastocyanin-like" evidence="6">
    <location>
        <begin position="74"/>
        <end position="161"/>
    </location>
</feature>
<feature type="transmembrane region" description="Helical" evidence="5">
    <location>
        <begin position="12"/>
        <end position="32"/>
    </location>
</feature>
<accession>A0ABW0BJ51</accession>
<dbReference type="Pfam" id="PF07732">
    <property type="entry name" value="Cu-oxidase_3"/>
    <property type="match status" value="1"/>
</dbReference>
<reference evidence="8" key="1">
    <citation type="journal article" date="2019" name="Int. J. Syst. Evol. Microbiol.">
        <title>The Global Catalogue of Microorganisms (GCM) 10K type strain sequencing project: providing services to taxonomists for standard genome sequencing and annotation.</title>
        <authorList>
            <consortium name="The Broad Institute Genomics Platform"/>
            <consortium name="The Broad Institute Genome Sequencing Center for Infectious Disease"/>
            <person name="Wu L."/>
            <person name="Ma J."/>
        </authorList>
    </citation>
    <scope>NUCLEOTIDE SEQUENCE [LARGE SCALE GENOMIC DNA]</scope>
    <source>
        <strain evidence="8">DFY41</strain>
    </source>
</reference>
<dbReference type="SUPFAM" id="SSF49503">
    <property type="entry name" value="Cupredoxins"/>
    <property type="match status" value="2"/>
</dbReference>
<comment type="caution">
    <text evidence="7">The sequence shown here is derived from an EMBL/GenBank/DDBJ whole genome shotgun (WGS) entry which is preliminary data.</text>
</comment>
<dbReference type="Gene3D" id="2.60.40.10">
    <property type="entry name" value="Immunoglobulins"/>
    <property type="match status" value="1"/>
</dbReference>
<keyword evidence="8" id="KW-1185">Reference proteome</keyword>
<feature type="region of interest" description="Disordered" evidence="4">
    <location>
        <begin position="683"/>
        <end position="708"/>
    </location>
</feature>
<gene>
    <name evidence="7" type="ORF">ACFPGP_10660</name>
</gene>
<sequence>MLTRDALRRGATRLTAVLATGATVLAVTGWWATPPADAATPSFDLYAGAGTTTLPGGQTMTVWGYDSTAGAVGRPGGPTLTVGVGDQVTITLHNGVGEPTGLFVQGQPMVPDLTGVAAGGTRTYTFTAENPGTYLYEAAPIPGAQHQSAMGLYGALVVQPAATGQAYGDAATAYDADQVLLLGELDPALNGSANPAAFDMRKFAPRYFTVNGRAYPDTQAITATPDSTELLRYVNAGMSYHSMAVLGADQAVIAVDGAPLSEAHHQVAETVGPGQTLDTLVHVPAAATVDTELVVHDASMTLHNGTTRAVGGMLTSVVVPGNPSPTDTTGPALSGAAVAGGALTATADDRGEHGGSNIQAVEAHLDAVGGATITLDAGDGAYDSPLEDATAPVSVPGGDHVYYLRAQDAGGTWGPWTTALVSGADQGGPTTTAPLLTPNLVKGTNTQPVALTATGDDSTSGGNNVTAGEYFIDSAGVDGSGNAMSVDQAATVAALSATIPTSTLDGLSEGAHAIYLHAQDSQGNWGDSVTVNLTVDETGPSTSGITVSPSPNNGTLPFSSSVPGVRVAVPTMSDPLSGGVNSPIAAAEGFIDTVGATGSGIRLTPSNGTFTTTTEGGYFDIPLSTVAAMSNGAHTISVHARDAAGNWGPMATGTLVVDKTKPAVSAVTASPNPTAGEATVTLTATGTDGGTPSSGITAAEWWRGTDPGVGKGTSMTVTGSGPGYTATATVDVASLPEGTATLKVRVRDGAGNWSTAGSTDLVVRHPLWYSTFGNSNPPGVAGTADDSDLYAWSGTAHSRAVDLSLAPYSVPAGANVDGLSRTDGTHFYLSFADNTSLPGLGSVQDEDVVLWNAGSWQLYFDGTAHGLTAANLDLDAISVDGSTLYFSTLGNTNPPGVTGTADDADVYSWNGTAYARDWDATTHGVPGAANADGLDRVDATRLHLSFAADTTVTGLGTVQDEDVLYVAGNAWSVFFDGTARGLTSANLDVDAFDVY</sequence>
<dbReference type="InterPro" id="IPR045087">
    <property type="entry name" value="Cu-oxidase_fam"/>
</dbReference>
<dbReference type="InterPro" id="IPR013783">
    <property type="entry name" value="Ig-like_fold"/>
</dbReference>